<accession>A0A5C7AMY8</accession>
<dbReference type="InterPro" id="IPR009050">
    <property type="entry name" value="Globin-like_sf"/>
</dbReference>
<evidence type="ECO:0000313" key="7">
    <source>
        <dbReference type="Proteomes" id="UP000321734"/>
    </source>
</evidence>
<dbReference type="GO" id="GO:0046872">
    <property type="term" value="F:metal ion binding"/>
    <property type="evidence" value="ECO:0007669"/>
    <property type="project" value="UniProtKB-KW"/>
</dbReference>
<dbReference type="EMBL" id="VORX01000002">
    <property type="protein sequence ID" value="TXE09089.1"/>
    <property type="molecule type" value="Genomic_DNA"/>
</dbReference>
<keyword evidence="7" id="KW-1185">Reference proteome</keyword>
<keyword evidence="1" id="KW-0813">Transport</keyword>
<dbReference type="Gene3D" id="1.10.490.10">
    <property type="entry name" value="Globins"/>
    <property type="match status" value="1"/>
</dbReference>
<sequence length="128" mass="15232">MEHDIFSLEDVKTLVNTFYDKVREDELLAPIFNKVIKDRWPAHLETMYTFWQTVLLGEHTYTGSPFPPHAKLPVSKAHFDRWLELFYSTIDEQFEGEIAEEAKWRASKMAEIFQFKIDRYQQSVSGHF</sequence>
<evidence type="ECO:0000256" key="2">
    <source>
        <dbReference type="ARBA" id="ARBA00022617"/>
    </source>
</evidence>
<organism evidence="6 7">
    <name type="scientific">Gelidibacter salicanalis</name>
    <dbReference type="NCBI Taxonomy" id="291193"/>
    <lineage>
        <taxon>Bacteria</taxon>
        <taxon>Pseudomonadati</taxon>
        <taxon>Bacteroidota</taxon>
        <taxon>Flavobacteriia</taxon>
        <taxon>Flavobacteriales</taxon>
        <taxon>Flavobacteriaceae</taxon>
        <taxon>Gelidibacter</taxon>
    </lineage>
</organism>
<evidence type="ECO:0000256" key="4">
    <source>
        <dbReference type="ARBA" id="ARBA00023004"/>
    </source>
</evidence>
<dbReference type="AlphaFoldDB" id="A0A5C7AMY8"/>
<dbReference type="GO" id="GO:0020037">
    <property type="term" value="F:heme binding"/>
    <property type="evidence" value="ECO:0007669"/>
    <property type="project" value="InterPro"/>
</dbReference>
<keyword evidence="3 5" id="KW-0479">Metal-binding</keyword>
<evidence type="ECO:0000256" key="5">
    <source>
        <dbReference type="PIRSR" id="PIRSR601486-1"/>
    </source>
</evidence>
<feature type="binding site" description="distal binding residue" evidence="5">
    <location>
        <position position="43"/>
    </location>
    <ligand>
        <name>heme</name>
        <dbReference type="ChEBI" id="CHEBI:30413"/>
    </ligand>
    <ligandPart>
        <name>Fe</name>
        <dbReference type="ChEBI" id="CHEBI:18248"/>
    </ligandPart>
</feature>
<gene>
    <name evidence="6" type="ORF">ES711_03915</name>
</gene>
<keyword evidence="4 5" id="KW-0408">Iron</keyword>
<protein>
    <submittedName>
        <fullName evidence="6">Group III truncated hemoglobin</fullName>
    </submittedName>
</protein>
<dbReference type="Proteomes" id="UP000321734">
    <property type="component" value="Unassembled WGS sequence"/>
</dbReference>
<dbReference type="RefSeq" id="WP_146890296.1">
    <property type="nucleotide sequence ID" value="NZ_VORX01000002.1"/>
</dbReference>
<proteinExistence type="predicted"/>
<dbReference type="InterPro" id="IPR012292">
    <property type="entry name" value="Globin/Proto"/>
</dbReference>
<dbReference type="SUPFAM" id="SSF46458">
    <property type="entry name" value="Globin-like"/>
    <property type="match status" value="1"/>
</dbReference>
<evidence type="ECO:0000256" key="1">
    <source>
        <dbReference type="ARBA" id="ARBA00022448"/>
    </source>
</evidence>
<comment type="caution">
    <text evidence="6">The sequence shown here is derived from an EMBL/GenBank/DDBJ whole genome shotgun (WGS) entry which is preliminary data.</text>
</comment>
<dbReference type="GO" id="GO:0019825">
    <property type="term" value="F:oxygen binding"/>
    <property type="evidence" value="ECO:0007669"/>
    <property type="project" value="InterPro"/>
</dbReference>
<evidence type="ECO:0000313" key="6">
    <source>
        <dbReference type="EMBL" id="TXE09089.1"/>
    </source>
</evidence>
<reference evidence="6 7" key="1">
    <citation type="submission" date="2019-08" db="EMBL/GenBank/DDBJ databases">
        <title>Genome sequence of Gelidibacter salicanalis IC162T.</title>
        <authorList>
            <person name="Bowman J.P."/>
        </authorList>
    </citation>
    <scope>NUCLEOTIDE SEQUENCE [LARGE SCALE GENOMIC DNA]</scope>
    <source>
        <strain evidence="6 7">IC162</strain>
    </source>
</reference>
<dbReference type="Pfam" id="PF01152">
    <property type="entry name" value="Bac_globin"/>
    <property type="match status" value="1"/>
</dbReference>
<feature type="binding site" description="distal binding residue" evidence="5">
    <location>
        <position position="69"/>
    </location>
    <ligand>
        <name>heme</name>
        <dbReference type="ChEBI" id="CHEBI:30413"/>
    </ligand>
    <ligandPart>
        <name>Fe</name>
        <dbReference type="ChEBI" id="CHEBI:18248"/>
    </ligandPart>
</feature>
<name>A0A5C7AMY8_9FLAO</name>
<keyword evidence="2 5" id="KW-0349">Heme</keyword>
<dbReference type="InterPro" id="IPR001486">
    <property type="entry name" value="Hemoglobin_trunc"/>
</dbReference>
<evidence type="ECO:0000256" key="3">
    <source>
        <dbReference type="ARBA" id="ARBA00022723"/>
    </source>
</evidence>
<dbReference type="OrthoDB" id="25954at2"/>
<dbReference type="CDD" id="cd08916">
    <property type="entry name" value="TrHb3_P"/>
    <property type="match status" value="1"/>
</dbReference>